<dbReference type="Pfam" id="PF00005">
    <property type="entry name" value="ABC_tran"/>
    <property type="match status" value="1"/>
</dbReference>
<evidence type="ECO:0000256" key="6">
    <source>
        <dbReference type="ARBA" id="ARBA00022840"/>
    </source>
</evidence>
<dbReference type="FunFam" id="3.40.50.300:FF:000056">
    <property type="entry name" value="Cell division ATP-binding protein FtsE"/>
    <property type="match status" value="1"/>
</dbReference>
<dbReference type="InterPro" id="IPR027417">
    <property type="entry name" value="P-loop_NTPase"/>
</dbReference>
<keyword evidence="9" id="KW-0132">Cell division</keyword>
<sequence length="253" mass="28617">MRVNENNIHMFETEKDYIIQMYHVYKQFGEKDVICDVSMNVIRNEFLFISGPSGAGKSTMLKLLYAGERLSKGQIIMDGLNLVRLNQSNIHRLRRRIGIIFQDFKLIQTRSVFDNVALVLETQGFPRRLIERKVNTALTRVGMTSFTNAFPPSLSGGEQQRVAVARAMASEPSIIFADEPTGSLDPDSASIILALLDEYHHYGGTVLFATHDISLIQHTRRRVVFLNDGHINENGQPPFLSRHEETVNTPEGE</sequence>
<dbReference type="Gene3D" id="3.40.50.300">
    <property type="entry name" value="P-loop containing nucleotide triphosphate hydrolases"/>
    <property type="match status" value="1"/>
</dbReference>
<evidence type="ECO:0000256" key="1">
    <source>
        <dbReference type="ARBA" id="ARBA00002579"/>
    </source>
</evidence>
<dbReference type="GO" id="GO:0016887">
    <property type="term" value="F:ATP hydrolysis activity"/>
    <property type="evidence" value="ECO:0007669"/>
    <property type="project" value="InterPro"/>
</dbReference>
<evidence type="ECO:0000256" key="2">
    <source>
        <dbReference type="ARBA" id="ARBA00005417"/>
    </source>
</evidence>
<feature type="region of interest" description="Disordered" evidence="7">
    <location>
        <begin position="234"/>
        <end position="253"/>
    </location>
</feature>
<evidence type="ECO:0000256" key="7">
    <source>
        <dbReference type="SAM" id="MobiDB-lite"/>
    </source>
</evidence>
<evidence type="ECO:0000256" key="3">
    <source>
        <dbReference type="ARBA" id="ARBA00020019"/>
    </source>
</evidence>
<dbReference type="GO" id="GO:0022857">
    <property type="term" value="F:transmembrane transporter activity"/>
    <property type="evidence" value="ECO:0007669"/>
    <property type="project" value="TreeGrafter"/>
</dbReference>
<keyword evidence="6 9" id="KW-0067">ATP-binding</keyword>
<dbReference type="PROSITE" id="PS00211">
    <property type="entry name" value="ABC_TRANSPORTER_1"/>
    <property type="match status" value="1"/>
</dbReference>
<reference evidence="10" key="1">
    <citation type="submission" date="2012-11" db="EMBL/GenBank/DDBJ databases">
        <authorList>
            <person name="Lucero-Rivera Y.E."/>
            <person name="Tovar-Ramirez D."/>
        </authorList>
    </citation>
    <scope>NUCLEOTIDE SEQUENCE [LARGE SCALE GENOMIC DNA]</scope>
    <source>
        <strain evidence="10">Araruama</strain>
    </source>
</reference>
<dbReference type="InterPro" id="IPR015854">
    <property type="entry name" value="ABC_transpr_LolD-like"/>
</dbReference>
<dbReference type="InterPro" id="IPR017911">
    <property type="entry name" value="MacB-like_ATP-bd"/>
</dbReference>
<evidence type="ECO:0000313" key="10">
    <source>
        <dbReference type="Proteomes" id="UP000189670"/>
    </source>
</evidence>
<dbReference type="PANTHER" id="PTHR24220">
    <property type="entry name" value="IMPORT ATP-BINDING PROTEIN"/>
    <property type="match status" value="1"/>
</dbReference>
<keyword evidence="4" id="KW-0813">Transport</keyword>
<dbReference type="GO" id="GO:0005524">
    <property type="term" value="F:ATP binding"/>
    <property type="evidence" value="ECO:0007669"/>
    <property type="project" value="UniProtKB-KW"/>
</dbReference>
<dbReference type="InterPro" id="IPR017871">
    <property type="entry name" value="ABC_transporter-like_CS"/>
</dbReference>
<evidence type="ECO:0000256" key="5">
    <source>
        <dbReference type="ARBA" id="ARBA00022741"/>
    </source>
</evidence>
<dbReference type="InterPro" id="IPR003439">
    <property type="entry name" value="ABC_transporter-like_ATP-bd"/>
</dbReference>
<dbReference type="SMART" id="SM00382">
    <property type="entry name" value="AAA"/>
    <property type="match status" value="1"/>
</dbReference>
<accession>A0A1V1PD39</accession>
<evidence type="ECO:0000259" key="8">
    <source>
        <dbReference type="PROSITE" id="PS50893"/>
    </source>
</evidence>
<organism evidence="9 10">
    <name type="scientific">Candidatus Magnetoglobus multicellularis str. Araruama</name>
    <dbReference type="NCBI Taxonomy" id="890399"/>
    <lineage>
        <taxon>Bacteria</taxon>
        <taxon>Pseudomonadati</taxon>
        <taxon>Thermodesulfobacteriota</taxon>
        <taxon>Desulfobacteria</taxon>
        <taxon>Desulfobacterales</taxon>
        <taxon>Desulfobacteraceae</taxon>
        <taxon>Candidatus Magnetoglobus</taxon>
    </lineage>
</organism>
<dbReference type="SUPFAM" id="SSF52540">
    <property type="entry name" value="P-loop containing nucleoside triphosphate hydrolases"/>
    <property type="match status" value="1"/>
</dbReference>
<evidence type="ECO:0000313" key="9">
    <source>
        <dbReference type="EMBL" id="ETR72797.1"/>
    </source>
</evidence>
<keyword evidence="9" id="KW-0131">Cell cycle</keyword>
<keyword evidence="5" id="KW-0547">Nucleotide-binding</keyword>
<dbReference type="PANTHER" id="PTHR24220:SF470">
    <property type="entry name" value="CELL DIVISION ATP-BINDING PROTEIN FTSE"/>
    <property type="match status" value="1"/>
</dbReference>
<protein>
    <recommendedName>
        <fullName evidence="3">Cell division ATP-binding protein FtsE</fullName>
    </recommendedName>
</protein>
<evidence type="ECO:0000256" key="4">
    <source>
        <dbReference type="ARBA" id="ARBA00022448"/>
    </source>
</evidence>
<dbReference type="CDD" id="cd03255">
    <property type="entry name" value="ABC_MJ0796_LolCDE_FtsE"/>
    <property type="match status" value="1"/>
</dbReference>
<gene>
    <name evidence="9" type="primary">ftsE</name>
    <name evidence="9" type="ORF">OMM_01439</name>
</gene>
<comment type="function">
    <text evidence="1">Part of the ABC transporter FtsEX involved in cellular division. Important for assembly or stability of the septal ring.</text>
</comment>
<dbReference type="GO" id="GO:0005886">
    <property type="term" value="C:plasma membrane"/>
    <property type="evidence" value="ECO:0007669"/>
    <property type="project" value="TreeGrafter"/>
</dbReference>
<feature type="domain" description="ABC transporter" evidence="8">
    <location>
        <begin position="19"/>
        <end position="253"/>
    </location>
</feature>
<dbReference type="Proteomes" id="UP000189670">
    <property type="component" value="Unassembled WGS sequence"/>
</dbReference>
<name>A0A1V1PD39_9BACT</name>
<dbReference type="GO" id="GO:0051301">
    <property type="term" value="P:cell division"/>
    <property type="evidence" value="ECO:0007669"/>
    <property type="project" value="UniProtKB-KW"/>
</dbReference>
<comment type="caution">
    <text evidence="9">The sequence shown here is derived from an EMBL/GenBank/DDBJ whole genome shotgun (WGS) entry which is preliminary data.</text>
</comment>
<dbReference type="InterPro" id="IPR003593">
    <property type="entry name" value="AAA+_ATPase"/>
</dbReference>
<dbReference type="PROSITE" id="PS50893">
    <property type="entry name" value="ABC_TRANSPORTER_2"/>
    <property type="match status" value="1"/>
</dbReference>
<comment type="similarity">
    <text evidence="2">Belongs to the ABC transporter superfamily.</text>
</comment>
<dbReference type="AlphaFoldDB" id="A0A1V1PD39"/>
<dbReference type="EMBL" id="ATBP01000112">
    <property type="protein sequence ID" value="ETR72797.1"/>
    <property type="molecule type" value="Genomic_DNA"/>
</dbReference>
<proteinExistence type="inferred from homology"/>